<accession>A0A9X6RPI9</accession>
<dbReference type="PANTHER" id="PTHR22933">
    <property type="entry name" value="FI18007P1-RELATED"/>
    <property type="match status" value="1"/>
</dbReference>
<evidence type="ECO:0000313" key="2">
    <source>
        <dbReference type="EMBL" id="OWA55684.1"/>
    </source>
</evidence>
<dbReference type="GO" id="GO:0008061">
    <property type="term" value="F:chitin binding"/>
    <property type="evidence" value="ECO:0007669"/>
    <property type="project" value="InterPro"/>
</dbReference>
<reference evidence="3" key="1">
    <citation type="submission" date="2017-01" db="EMBL/GenBank/DDBJ databases">
        <title>Comparative genomics of anhydrobiosis in the tardigrade Hypsibius dujardini.</title>
        <authorList>
            <person name="Yoshida Y."/>
            <person name="Koutsovoulos G."/>
            <person name="Laetsch D."/>
            <person name="Stevens L."/>
            <person name="Kumar S."/>
            <person name="Horikawa D."/>
            <person name="Ishino K."/>
            <person name="Komine S."/>
            <person name="Tomita M."/>
            <person name="Blaxter M."/>
            <person name="Arakawa K."/>
        </authorList>
    </citation>
    <scope>NUCLEOTIDE SEQUENCE [LARGE SCALE GENOMIC DNA]</scope>
    <source>
        <strain evidence="3">Z151</strain>
    </source>
</reference>
<dbReference type="EMBL" id="MTYJ01001259">
    <property type="protein sequence ID" value="OWA55684.1"/>
    <property type="molecule type" value="Genomic_DNA"/>
</dbReference>
<dbReference type="PROSITE" id="PS50940">
    <property type="entry name" value="CHIT_BIND_II"/>
    <property type="match status" value="1"/>
</dbReference>
<dbReference type="Pfam" id="PF01607">
    <property type="entry name" value="CBM_14"/>
    <property type="match status" value="1"/>
</dbReference>
<dbReference type="Proteomes" id="UP000192578">
    <property type="component" value="Unassembled WGS sequence"/>
</dbReference>
<dbReference type="OrthoDB" id="10065127at2759"/>
<feature type="non-terminal residue" evidence="2">
    <location>
        <position position="1"/>
    </location>
</feature>
<evidence type="ECO:0000313" key="3">
    <source>
        <dbReference type="Proteomes" id="UP000192578"/>
    </source>
</evidence>
<dbReference type="InterPro" id="IPR052976">
    <property type="entry name" value="Scoloptoxin-like"/>
</dbReference>
<dbReference type="PANTHER" id="PTHR22933:SF31">
    <property type="entry name" value="FI18007P1"/>
    <property type="match status" value="1"/>
</dbReference>
<dbReference type="SUPFAM" id="SSF57625">
    <property type="entry name" value="Invertebrate chitin-binding proteins"/>
    <property type="match status" value="1"/>
</dbReference>
<dbReference type="SMART" id="SM00494">
    <property type="entry name" value="ChtBD2"/>
    <property type="match status" value="1"/>
</dbReference>
<dbReference type="InterPro" id="IPR036508">
    <property type="entry name" value="Chitin-bd_dom_sf"/>
</dbReference>
<dbReference type="AlphaFoldDB" id="A0A9X6RPI9"/>
<feature type="domain" description="Chitin-binding type-2" evidence="1">
    <location>
        <begin position="41"/>
        <end position="100"/>
    </location>
</feature>
<gene>
    <name evidence="2" type="ORF">BV898_20072</name>
</gene>
<sequence>WQPPIQVVPPEVQDALAILKGNKKPGDAFPQLTQIPSAAFDFNCSSVRQAGFYADPTYDCQVFHRCDVNRGLSTGLCGVSLVFNQITLVCDWYYNVDCSR</sequence>
<evidence type="ECO:0000259" key="1">
    <source>
        <dbReference type="PROSITE" id="PS50940"/>
    </source>
</evidence>
<comment type="caution">
    <text evidence="2">The sequence shown here is derived from an EMBL/GenBank/DDBJ whole genome shotgun (WGS) entry which is preliminary data.</text>
</comment>
<protein>
    <recommendedName>
        <fullName evidence="1">Chitin-binding type-2 domain-containing protein</fullName>
    </recommendedName>
</protein>
<name>A0A9X6RPI9_HYPEX</name>
<dbReference type="GO" id="GO:0005576">
    <property type="term" value="C:extracellular region"/>
    <property type="evidence" value="ECO:0007669"/>
    <property type="project" value="InterPro"/>
</dbReference>
<organism evidence="2 3">
    <name type="scientific">Hypsibius exemplaris</name>
    <name type="common">Freshwater tardigrade</name>
    <dbReference type="NCBI Taxonomy" id="2072580"/>
    <lineage>
        <taxon>Eukaryota</taxon>
        <taxon>Metazoa</taxon>
        <taxon>Ecdysozoa</taxon>
        <taxon>Tardigrada</taxon>
        <taxon>Eutardigrada</taxon>
        <taxon>Parachela</taxon>
        <taxon>Hypsibioidea</taxon>
        <taxon>Hypsibiidae</taxon>
        <taxon>Hypsibius</taxon>
    </lineage>
</organism>
<dbReference type="Gene3D" id="2.170.140.10">
    <property type="entry name" value="Chitin binding domain"/>
    <property type="match status" value="1"/>
</dbReference>
<proteinExistence type="predicted"/>
<feature type="non-terminal residue" evidence="2">
    <location>
        <position position="100"/>
    </location>
</feature>
<dbReference type="InterPro" id="IPR002557">
    <property type="entry name" value="Chitin-bd_dom"/>
</dbReference>
<keyword evidence="3" id="KW-1185">Reference proteome</keyword>